<sequence>MEINGGVCNSGDKSQREAEVEGEASFLSSNVLLNHTGEVTLTLNSDGLSWEALDSSDNCGSTCLGIKFVPKITTQTTTELQFSDIYAVELIHGGMIQESISTSAGECFFGNDSHDSEMNHFRVHSFQKSLSQPCLWVLAVYTFGHKDLQTCQMWVNKINDSLNKEFGRPKNLLVFVHPMSGKANGLRTWETVAPIFSRAKINTKVIVTQRAGHAFDVMTSTTNEELNSYDGAVGVGGDGFFNEILNGYLCSRHKAPFPPVPSDFLDALGNNGSSLVHDPAGAGSGTDNEESYPLLPSLAHNELGFSHLGTNNGSHSIDQEIKYPLPNQRFRFGIIPAGSTDAIVICTTGARDPITSALHIVLGKRVCLDVAQVVRWKTTSTSKVEPCVRYAASFAGYGFYGDVITESEKYRWMGPKRYDYAGTKVFLRHRSYEAEVAYLEVESDKSNSIPDASGMFDKVRNLKRKKSERIICRVNCNVCNTKPVYSSARSSPATPYTLPQETRWLKSKGQFLSVGAALMSNRNERAPDGLVADAHLSDGFLHLLLIKDCPSALYLWHLTQLARKGGNPLNFDFVEHHKLLHSRPSAMRVSGIWMVSFLKHTNFQHKCFVAWFAYLHLVLRYRRRRKDGLIKEVK</sequence>
<dbReference type="GO" id="GO:0006672">
    <property type="term" value="P:ceramide metabolic process"/>
    <property type="evidence" value="ECO:0007669"/>
    <property type="project" value="TreeGrafter"/>
</dbReference>
<dbReference type="OrthoDB" id="530923at2759"/>
<evidence type="ECO:0000259" key="1">
    <source>
        <dbReference type="PROSITE" id="PS50146"/>
    </source>
</evidence>
<dbReference type="RefSeq" id="XP_021285900.1">
    <property type="nucleotide sequence ID" value="XM_021430225.1"/>
</dbReference>
<dbReference type="InterPro" id="IPR050187">
    <property type="entry name" value="Lipid_Phosphate_FormReg"/>
</dbReference>
<dbReference type="Gene3D" id="3.40.50.10330">
    <property type="entry name" value="Probable inorganic polyphosphate/atp-NAD kinase, domain 1"/>
    <property type="match status" value="1"/>
</dbReference>
<dbReference type="PROSITE" id="PS50146">
    <property type="entry name" value="DAGK"/>
    <property type="match status" value="1"/>
</dbReference>
<dbReference type="GeneID" id="110417733"/>
<dbReference type="SUPFAM" id="SSF111331">
    <property type="entry name" value="NAD kinase/diacylglycerol kinase-like"/>
    <property type="match status" value="1"/>
</dbReference>
<dbReference type="AlphaFoldDB" id="A0A6J1AGE4"/>
<reference evidence="3" key="1">
    <citation type="submission" date="2025-08" db="UniProtKB">
        <authorList>
            <consortium name="RefSeq"/>
        </authorList>
    </citation>
    <scope>IDENTIFICATION</scope>
    <source>
        <tissue evidence="3">Leaf</tissue>
    </source>
</reference>
<dbReference type="GO" id="GO:0001729">
    <property type="term" value="F:ceramide kinase activity"/>
    <property type="evidence" value="ECO:0007669"/>
    <property type="project" value="TreeGrafter"/>
</dbReference>
<dbReference type="GO" id="GO:0016020">
    <property type="term" value="C:membrane"/>
    <property type="evidence" value="ECO:0007669"/>
    <property type="project" value="GOC"/>
</dbReference>
<keyword evidence="3" id="KW-0808">Transferase</keyword>
<dbReference type="Gene3D" id="2.60.200.40">
    <property type="match status" value="1"/>
</dbReference>
<evidence type="ECO:0000313" key="2">
    <source>
        <dbReference type="Proteomes" id="UP000504621"/>
    </source>
</evidence>
<proteinExistence type="predicted"/>
<dbReference type="PANTHER" id="PTHR12358">
    <property type="entry name" value="SPHINGOSINE KINASE"/>
    <property type="match status" value="1"/>
</dbReference>
<name>A0A6J1AGE4_9ROSI</name>
<dbReference type="Proteomes" id="UP000504621">
    <property type="component" value="Unplaced"/>
</dbReference>
<dbReference type="InterPro" id="IPR017438">
    <property type="entry name" value="ATP-NAD_kinase_N"/>
</dbReference>
<protein>
    <submittedName>
        <fullName evidence="3">Ceramide kinase isoform X1</fullName>
    </submittedName>
</protein>
<gene>
    <name evidence="3" type="primary">LOC110417733</name>
</gene>
<accession>A0A6J1AGE4</accession>
<evidence type="ECO:0000313" key="3">
    <source>
        <dbReference type="RefSeq" id="XP_021285900.1"/>
    </source>
</evidence>
<keyword evidence="3" id="KW-0418">Kinase</keyword>
<keyword evidence="2" id="KW-1185">Reference proteome</keyword>
<dbReference type="Pfam" id="PF00781">
    <property type="entry name" value="DAGK_cat"/>
    <property type="match status" value="1"/>
</dbReference>
<feature type="domain" description="DAGKc" evidence="1">
    <location>
        <begin position="167"/>
        <end position="377"/>
    </location>
</feature>
<organism evidence="2 3">
    <name type="scientific">Herrania umbratica</name>
    <dbReference type="NCBI Taxonomy" id="108875"/>
    <lineage>
        <taxon>Eukaryota</taxon>
        <taxon>Viridiplantae</taxon>
        <taxon>Streptophyta</taxon>
        <taxon>Embryophyta</taxon>
        <taxon>Tracheophyta</taxon>
        <taxon>Spermatophyta</taxon>
        <taxon>Magnoliopsida</taxon>
        <taxon>eudicotyledons</taxon>
        <taxon>Gunneridae</taxon>
        <taxon>Pentapetalae</taxon>
        <taxon>rosids</taxon>
        <taxon>malvids</taxon>
        <taxon>Malvales</taxon>
        <taxon>Malvaceae</taxon>
        <taxon>Byttnerioideae</taxon>
        <taxon>Herrania</taxon>
    </lineage>
</organism>
<dbReference type="InterPro" id="IPR016064">
    <property type="entry name" value="NAD/diacylglycerol_kinase_sf"/>
</dbReference>
<dbReference type="InterPro" id="IPR001206">
    <property type="entry name" value="Diacylglycerol_kinase_cat_dom"/>
</dbReference>
<dbReference type="PANTHER" id="PTHR12358:SF6">
    <property type="entry name" value="CERAMIDE KINASE"/>
    <property type="match status" value="1"/>
</dbReference>